<organism evidence="1">
    <name type="scientific">Xenorhabdus bovienii str. puntauvense</name>
    <dbReference type="NCBI Taxonomy" id="1398201"/>
    <lineage>
        <taxon>Bacteria</taxon>
        <taxon>Pseudomonadati</taxon>
        <taxon>Pseudomonadota</taxon>
        <taxon>Gammaproteobacteria</taxon>
        <taxon>Enterobacterales</taxon>
        <taxon>Morganellaceae</taxon>
        <taxon>Xenorhabdus</taxon>
    </lineage>
</organism>
<proteinExistence type="predicted"/>
<evidence type="ECO:0000313" key="1">
    <source>
        <dbReference type="EMBL" id="CDG99187.1"/>
    </source>
</evidence>
<gene>
    <name evidence="1" type="ORF">XBP1_750004</name>
</gene>
<protein>
    <submittedName>
        <fullName evidence="1">Uncharacterized protein</fullName>
    </submittedName>
</protein>
<sequence length="63" mass="7161">MNTCDSSTFPPFARHENIVKGFSQFAASLPADHELKWLMFLLADNLNVSFSAMKDYFLSDDDI</sequence>
<dbReference type="HOGENOM" id="CLU_2884904_0_0_6"/>
<name>A0A077NLL1_XENBV</name>
<comment type="caution">
    <text evidence="1">The sequence shown here is derived from an EMBL/GenBank/DDBJ whole genome shotgun (WGS) entry which is preliminary data.</text>
</comment>
<accession>A0A077NLL1</accession>
<dbReference type="RefSeq" id="WP_038214077.1">
    <property type="nucleotide sequence ID" value="NZ_CAWLWN010000071.1"/>
</dbReference>
<dbReference type="Proteomes" id="UP000028511">
    <property type="component" value="Unassembled WGS sequence"/>
</dbReference>
<dbReference type="AlphaFoldDB" id="A0A077NLL1"/>
<reference evidence="1" key="1">
    <citation type="submission" date="2013-07" db="EMBL/GenBank/DDBJ databases">
        <title>Sub-species coevolution in mutualistic symbiosis.</title>
        <authorList>
            <person name="Murfin K."/>
            <person name="Klassen J."/>
            <person name="Lee M."/>
            <person name="Forst S."/>
            <person name="Stock P."/>
            <person name="Goodrich-Blair H."/>
        </authorList>
    </citation>
    <scope>NUCLEOTIDE SEQUENCE [LARGE SCALE GENOMIC DNA]</scope>
    <source>
        <strain evidence="1">Puntauvense</strain>
    </source>
</reference>
<dbReference type="EMBL" id="CBSW010000282">
    <property type="protein sequence ID" value="CDG99187.1"/>
    <property type="molecule type" value="Genomic_DNA"/>
</dbReference>